<name>A0A6S7H1B5_PARCT</name>
<dbReference type="EMBL" id="CACRXK020002858">
    <property type="protein sequence ID" value="CAB3996392.1"/>
    <property type="molecule type" value="Genomic_DNA"/>
</dbReference>
<feature type="non-terminal residue" evidence="1">
    <location>
        <position position="78"/>
    </location>
</feature>
<protein>
    <submittedName>
        <fullName evidence="1">Uncharacterized protein</fullName>
    </submittedName>
</protein>
<keyword evidence="2" id="KW-1185">Reference proteome</keyword>
<sequence>MPFCTGTSRRCTTGLYLRLKTIPKTSTFRDSDIPRIVLMWNALPDDVKSCTSLPSFKCRLKNFFFNKLRVLFDQDNIR</sequence>
<organism evidence="1 2">
    <name type="scientific">Paramuricea clavata</name>
    <name type="common">Red gorgonian</name>
    <name type="synonym">Violescent sea-whip</name>
    <dbReference type="NCBI Taxonomy" id="317549"/>
    <lineage>
        <taxon>Eukaryota</taxon>
        <taxon>Metazoa</taxon>
        <taxon>Cnidaria</taxon>
        <taxon>Anthozoa</taxon>
        <taxon>Octocorallia</taxon>
        <taxon>Malacalcyonacea</taxon>
        <taxon>Plexauridae</taxon>
        <taxon>Paramuricea</taxon>
    </lineage>
</organism>
<reference evidence="1" key="1">
    <citation type="submission" date="2020-04" db="EMBL/GenBank/DDBJ databases">
        <authorList>
            <person name="Alioto T."/>
            <person name="Alioto T."/>
            <person name="Gomez Garrido J."/>
        </authorList>
    </citation>
    <scope>NUCLEOTIDE SEQUENCE</scope>
    <source>
        <strain evidence="1">A484AB</strain>
    </source>
</reference>
<evidence type="ECO:0000313" key="1">
    <source>
        <dbReference type="EMBL" id="CAB3996392.1"/>
    </source>
</evidence>
<dbReference type="Proteomes" id="UP001152795">
    <property type="component" value="Unassembled WGS sequence"/>
</dbReference>
<proteinExistence type="predicted"/>
<evidence type="ECO:0000313" key="2">
    <source>
        <dbReference type="Proteomes" id="UP001152795"/>
    </source>
</evidence>
<dbReference type="AlphaFoldDB" id="A0A6S7H1B5"/>
<accession>A0A6S7H1B5</accession>
<comment type="caution">
    <text evidence="1">The sequence shown here is derived from an EMBL/GenBank/DDBJ whole genome shotgun (WGS) entry which is preliminary data.</text>
</comment>
<gene>
    <name evidence="1" type="ORF">PACLA_8A057261</name>
</gene>